<name>A0A8X6QKC4_NEPPI</name>
<organism evidence="1 2">
    <name type="scientific">Nephila pilipes</name>
    <name type="common">Giant wood spider</name>
    <name type="synonym">Nephila maculata</name>
    <dbReference type="NCBI Taxonomy" id="299642"/>
    <lineage>
        <taxon>Eukaryota</taxon>
        <taxon>Metazoa</taxon>
        <taxon>Ecdysozoa</taxon>
        <taxon>Arthropoda</taxon>
        <taxon>Chelicerata</taxon>
        <taxon>Arachnida</taxon>
        <taxon>Araneae</taxon>
        <taxon>Araneomorphae</taxon>
        <taxon>Entelegynae</taxon>
        <taxon>Araneoidea</taxon>
        <taxon>Nephilidae</taxon>
        <taxon>Nephila</taxon>
    </lineage>
</organism>
<dbReference type="Proteomes" id="UP000887013">
    <property type="component" value="Unassembled WGS sequence"/>
</dbReference>
<dbReference type="EMBL" id="BMAW01129303">
    <property type="protein sequence ID" value="GFU29928.1"/>
    <property type="molecule type" value="Genomic_DNA"/>
</dbReference>
<gene>
    <name evidence="1" type="ORF">NPIL_557961</name>
</gene>
<evidence type="ECO:0000313" key="1">
    <source>
        <dbReference type="EMBL" id="GFU29928.1"/>
    </source>
</evidence>
<comment type="caution">
    <text evidence="1">The sequence shown here is derived from an EMBL/GenBank/DDBJ whole genome shotgun (WGS) entry which is preliminary data.</text>
</comment>
<keyword evidence="2" id="KW-1185">Reference proteome</keyword>
<dbReference type="AlphaFoldDB" id="A0A8X6QKC4"/>
<sequence>MCLSKPVSQKAYDVIISKIADVSGALANASMTKDTTEEKINDDTANSIAVSGDGTWKTLGHTSHADWGYCNWSWLCEKSLVMSSHYRGCNSYKGSKLGLNYSAFFAKHQNFCKNNHYGTAVHIEVSGIKKIFFFKI</sequence>
<protein>
    <submittedName>
        <fullName evidence="1">Uncharacterized protein</fullName>
    </submittedName>
</protein>
<accession>A0A8X6QKC4</accession>
<evidence type="ECO:0000313" key="2">
    <source>
        <dbReference type="Proteomes" id="UP000887013"/>
    </source>
</evidence>
<reference evidence="1" key="1">
    <citation type="submission" date="2020-08" db="EMBL/GenBank/DDBJ databases">
        <title>Multicomponent nature underlies the extraordinary mechanical properties of spider dragline silk.</title>
        <authorList>
            <person name="Kono N."/>
            <person name="Nakamura H."/>
            <person name="Mori M."/>
            <person name="Yoshida Y."/>
            <person name="Ohtoshi R."/>
            <person name="Malay A.D."/>
            <person name="Moran D.A.P."/>
            <person name="Tomita M."/>
            <person name="Numata K."/>
            <person name="Arakawa K."/>
        </authorList>
    </citation>
    <scope>NUCLEOTIDE SEQUENCE</scope>
</reference>
<proteinExistence type="predicted"/>
<dbReference type="OrthoDB" id="7680010at2759"/>